<dbReference type="AlphaFoldDB" id="A0A7S3ZKW5"/>
<evidence type="ECO:0000256" key="1">
    <source>
        <dbReference type="SAM" id="SignalP"/>
    </source>
</evidence>
<feature type="signal peptide" evidence="1">
    <location>
        <begin position="1"/>
        <end position="27"/>
    </location>
</feature>
<dbReference type="SUPFAM" id="SSF53335">
    <property type="entry name" value="S-adenosyl-L-methionine-dependent methyltransferases"/>
    <property type="match status" value="1"/>
</dbReference>
<evidence type="ECO:0000313" key="2">
    <source>
        <dbReference type="EMBL" id="CAE0686403.1"/>
    </source>
</evidence>
<dbReference type="PANTHER" id="PTHR14614:SF163">
    <property type="entry name" value="METHYLTRANSFERASE SMALL DOMAIN-CONTAINING PROTEIN"/>
    <property type="match status" value="1"/>
</dbReference>
<dbReference type="InterPro" id="IPR029063">
    <property type="entry name" value="SAM-dependent_MTases_sf"/>
</dbReference>
<keyword evidence="1" id="KW-0732">Signal</keyword>
<dbReference type="Gene3D" id="3.40.50.150">
    <property type="entry name" value="Vaccinia Virus protein VP39"/>
    <property type="match status" value="1"/>
</dbReference>
<reference evidence="3" key="2">
    <citation type="submission" date="2021-11" db="EMBL/GenBank/DDBJ databases">
        <authorList>
            <consortium name="Genoscope - CEA"/>
            <person name="William W."/>
        </authorList>
    </citation>
    <scope>NUCLEOTIDE SEQUENCE</scope>
</reference>
<dbReference type="Pfam" id="PF10294">
    <property type="entry name" value="Methyltransf_16"/>
    <property type="match status" value="1"/>
</dbReference>
<dbReference type="EMBL" id="CAKKNE010000004">
    <property type="protein sequence ID" value="CAH0373853.1"/>
    <property type="molecule type" value="Genomic_DNA"/>
</dbReference>
<sequence>MLYAASARRRSVCRGFVLNLLALSACAYTATAPRPVRAPVAPDSVDGWAVTPKRSTWQGRELMCLVVSDDPSVDNLHSVAHPDHPRYRAFEELEDPHGALGVWPSAYAACAALERIASERKRPPTVLELGCGAGLPSLYASIVLESPRVVATDVEAVPLAFLKAARSAHAPVDAGSFATAVLDVTYAAVDDIRGFDVVVCADMLYDTDVATALGALLGAAACGAGAPEFVVCDPGRRGRDHFLDAFGAASGLSPMFVDQAVPDGCVDVFDGTPIGAVGVLAAR</sequence>
<proteinExistence type="predicted"/>
<protein>
    <recommendedName>
        <fullName evidence="5">Methyltransferase domain-containing protein</fullName>
    </recommendedName>
</protein>
<dbReference type="EMBL" id="HBIW01002177">
    <property type="protein sequence ID" value="CAE0686403.1"/>
    <property type="molecule type" value="Transcribed_RNA"/>
</dbReference>
<organism evidence="2">
    <name type="scientific">Pelagomonas calceolata</name>
    <dbReference type="NCBI Taxonomy" id="35677"/>
    <lineage>
        <taxon>Eukaryota</taxon>
        <taxon>Sar</taxon>
        <taxon>Stramenopiles</taxon>
        <taxon>Ochrophyta</taxon>
        <taxon>Pelagophyceae</taxon>
        <taxon>Pelagomonadales</taxon>
        <taxon>Pelagomonadaceae</taxon>
        <taxon>Pelagomonas</taxon>
    </lineage>
</organism>
<dbReference type="OrthoDB" id="407325at2759"/>
<reference evidence="2" key="1">
    <citation type="submission" date="2021-01" db="EMBL/GenBank/DDBJ databases">
        <authorList>
            <person name="Corre E."/>
            <person name="Pelletier E."/>
            <person name="Niang G."/>
            <person name="Scheremetjew M."/>
            <person name="Finn R."/>
            <person name="Kale V."/>
            <person name="Holt S."/>
            <person name="Cochrane G."/>
            <person name="Meng A."/>
            <person name="Brown T."/>
            <person name="Cohen L."/>
        </authorList>
    </citation>
    <scope>NUCLEOTIDE SEQUENCE</scope>
    <source>
        <strain evidence="2">CCMP1756</strain>
    </source>
</reference>
<feature type="chain" id="PRO_5036212191" description="Methyltransferase domain-containing protein" evidence="1">
    <location>
        <begin position="28"/>
        <end position="283"/>
    </location>
</feature>
<name>A0A7S3ZKW5_9STRA</name>
<keyword evidence="4" id="KW-1185">Reference proteome</keyword>
<dbReference type="Proteomes" id="UP000789595">
    <property type="component" value="Unassembled WGS sequence"/>
</dbReference>
<accession>A0A7S3ZKW5</accession>
<evidence type="ECO:0000313" key="3">
    <source>
        <dbReference type="EMBL" id="CAH0373853.1"/>
    </source>
</evidence>
<dbReference type="InterPro" id="IPR019410">
    <property type="entry name" value="Methyltransf_16"/>
</dbReference>
<evidence type="ECO:0008006" key="5">
    <source>
        <dbReference type="Google" id="ProtNLM"/>
    </source>
</evidence>
<gene>
    <name evidence="2" type="ORF">PCAL00307_LOCUS1837</name>
    <name evidence="3" type="ORF">PECAL_4P10940</name>
</gene>
<evidence type="ECO:0000313" key="4">
    <source>
        <dbReference type="Proteomes" id="UP000789595"/>
    </source>
</evidence>
<dbReference type="PANTHER" id="PTHR14614">
    <property type="entry name" value="HEPATOCELLULAR CARCINOMA-ASSOCIATED ANTIGEN"/>
    <property type="match status" value="1"/>
</dbReference>